<dbReference type="Pfam" id="PF01494">
    <property type="entry name" value="FAD_binding_3"/>
    <property type="match status" value="1"/>
</dbReference>
<dbReference type="PANTHER" id="PTHR13789:SF309">
    <property type="entry name" value="PUTATIVE (AFU_ORTHOLOGUE AFUA_6G14510)-RELATED"/>
    <property type="match status" value="1"/>
</dbReference>
<dbReference type="GO" id="GO:0004497">
    <property type="term" value="F:monooxygenase activity"/>
    <property type="evidence" value="ECO:0007669"/>
    <property type="project" value="UniProtKB-KW"/>
</dbReference>
<dbReference type="Proteomes" id="UP001251528">
    <property type="component" value="Unassembled WGS sequence"/>
</dbReference>
<evidence type="ECO:0000256" key="2">
    <source>
        <dbReference type="ARBA" id="ARBA00022630"/>
    </source>
</evidence>
<dbReference type="Gene3D" id="3.50.50.60">
    <property type="entry name" value="FAD/NAD(P)-binding domain"/>
    <property type="match status" value="1"/>
</dbReference>
<dbReference type="EMBL" id="JASWJB010000122">
    <property type="protein sequence ID" value="KAK2595924.1"/>
    <property type="molecule type" value="Genomic_DNA"/>
</dbReference>
<keyword evidence="6" id="KW-0732">Signal</keyword>
<evidence type="ECO:0000256" key="1">
    <source>
        <dbReference type="ARBA" id="ARBA00007992"/>
    </source>
</evidence>
<evidence type="ECO:0000256" key="6">
    <source>
        <dbReference type="SAM" id="SignalP"/>
    </source>
</evidence>
<comment type="caution">
    <text evidence="8">The sequence shown here is derived from an EMBL/GenBank/DDBJ whole genome shotgun (WGS) entry which is preliminary data.</text>
</comment>
<organism evidence="8 9">
    <name type="scientific">Conoideocrella luteorostrata</name>
    <dbReference type="NCBI Taxonomy" id="1105319"/>
    <lineage>
        <taxon>Eukaryota</taxon>
        <taxon>Fungi</taxon>
        <taxon>Dikarya</taxon>
        <taxon>Ascomycota</taxon>
        <taxon>Pezizomycotina</taxon>
        <taxon>Sordariomycetes</taxon>
        <taxon>Hypocreomycetidae</taxon>
        <taxon>Hypocreales</taxon>
        <taxon>Clavicipitaceae</taxon>
        <taxon>Conoideocrella</taxon>
    </lineage>
</organism>
<keyword evidence="2" id="KW-0285">Flavoprotein</keyword>
<dbReference type="InterPro" id="IPR036188">
    <property type="entry name" value="FAD/NAD-bd_sf"/>
</dbReference>
<dbReference type="AlphaFoldDB" id="A0AAJ0CMT0"/>
<name>A0AAJ0CMT0_9HYPO</name>
<keyword evidence="5" id="KW-0503">Monooxygenase</keyword>
<dbReference type="PRINTS" id="PR00420">
    <property type="entry name" value="RNGMNOXGNASE"/>
</dbReference>
<dbReference type="GO" id="GO:0071949">
    <property type="term" value="F:FAD binding"/>
    <property type="evidence" value="ECO:0007669"/>
    <property type="project" value="InterPro"/>
</dbReference>
<gene>
    <name evidence="8" type="ORF">QQS21_006519</name>
</gene>
<evidence type="ECO:0000259" key="7">
    <source>
        <dbReference type="Pfam" id="PF01494"/>
    </source>
</evidence>
<accession>A0AAJ0CMT0</accession>
<proteinExistence type="inferred from homology"/>
<evidence type="ECO:0000256" key="3">
    <source>
        <dbReference type="ARBA" id="ARBA00022827"/>
    </source>
</evidence>
<dbReference type="SUPFAM" id="SSF51905">
    <property type="entry name" value="FAD/NAD(P)-binding domain"/>
    <property type="match status" value="1"/>
</dbReference>
<keyword evidence="3" id="KW-0274">FAD</keyword>
<keyword evidence="4" id="KW-0560">Oxidoreductase</keyword>
<feature type="domain" description="FAD-binding" evidence="7">
    <location>
        <begin position="7"/>
        <end position="235"/>
    </location>
</feature>
<keyword evidence="9" id="KW-1185">Reference proteome</keyword>
<evidence type="ECO:0000313" key="9">
    <source>
        <dbReference type="Proteomes" id="UP001251528"/>
    </source>
</evidence>
<comment type="similarity">
    <text evidence="1">Belongs to the paxM FAD-dependent monooxygenase family.</text>
</comment>
<dbReference type="InterPro" id="IPR050493">
    <property type="entry name" value="FAD-dep_Monooxygenase_BioMet"/>
</dbReference>
<evidence type="ECO:0000313" key="8">
    <source>
        <dbReference type="EMBL" id="KAK2595924.1"/>
    </source>
</evidence>
<feature type="signal peptide" evidence="6">
    <location>
        <begin position="1"/>
        <end position="21"/>
    </location>
</feature>
<feature type="chain" id="PRO_5042465094" description="FAD-binding domain-containing protein" evidence="6">
    <location>
        <begin position="22"/>
        <end position="441"/>
    </location>
</feature>
<protein>
    <recommendedName>
        <fullName evidence="7">FAD-binding domain-containing protein</fullName>
    </recommendedName>
</protein>
<evidence type="ECO:0000256" key="5">
    <source>
        <dbReference type="ARBA" id="ARBA00023033"/>
    </source>
</evidence>
<reference evidence="8" key="1">
    <citation type="submission" date="2023-06" db="EMBL/GenBank/DDBJ databases">
        <title>Conoideocrella luteorostrata (Hypocreales: Clavicipitaceae), a potential biocontrol fungus for elongate hemlock scale in United States Christmas tree production areas.</title>
        <authorList>
            <person name="Barrett H."/>
            <person name="Lovett B."/>
            <person name="Macias A.M."/>
            <person name="Stajich J.E."/>
            <person name="Kasson M.T."/>
        </authorList>
    </citation>
    <scope>NUCLEOTIDE SEQUENCE</scope>
    <source>
        <strain evidence="8">ARSEF 14590</strain>
    </source>
</reference>
<dbReference type="PANTHER" id="PTHR13789">
    <property type="entry name" value="MONOOXYGENASE"/>
    <property type="match status" value="1"/>
</dbReference>
<sequence>MSNKPFHVLIVGAGPAGLATALALTKNTPATPSATSSPLRITVVELRDGVQTLGGAVNLTPLALRYLDWLGVGEKLRPQASTVSAIEIVGHRTGQLLGRMWPGVDAVRVQRRVLVEAMRDAIYEVAQTDDQRIEILYGTKIREIKEFGKVNEQDGGMQVAFINNTTGEDGCTLEADIVVGCDGIHSQIRNAVIEPTRQKTYSGRCNSYGYADLRKSNISPERLQEWIRADGGPLVTDTSLIFKGSESLLITYYEPSHQQLYLAFVNSMEEKTDMREGWAAHGADKAGIKKQIKETFEGGKLPCLSEIIDLCHEWFFFPVYMLPLEGTWYKGRAIVIGDAAHAMPPQGESTGIAIEDGVLLARVLSRRTTKTIDSIFADFETLRRPDIREFYKETMSRWNAKAPGGWLGNIAMDWFTWGFLKLMGLRKDYFGRDVRNRELPE</sequence>
<dbReference type="InterPro" id="IPR002938">
    <property type="entry name" value="FAD-bd"/>
</dbReference>
<evidence type="ECO:0000256" key="4">
    <source>
        <dbReference type="ARBA" id="ARBA00023002"/>
    </source>
</evidence>